<organism evidence="5 6">
    <name type="scientific">Mobilisporobacter senegalensis</name>
    <dbReference type="NCBI Taxonomy" id="1329262"/>
    <lineage>
        <taxon>Bacteria</taxon>
        <taxon>Bacillati</taxon>
        <taxon>Bacillota</taxon>
        <taxon>Clostridia</taxon>
        <taxon>Lachnospirales</taxon>
        <taxon>Lachnospiraceae</taxon>
        <taxon>Mobilisporobacter</taxon>
    </lineage>
</organism>
<dbReference type="InterPro" id="IPR000757">
    <property type="entry name" value="Beta-glucanase-like"/>
</dbReference>
<dbReference type="GO" id="GO:0005975">
    <property type="term" value="P:carbohydrate metabolic process"/>
    <property type="evidence" value="ECO:0007669"/>
    <property type="project" value="InterPro"/>
</dbReference>
<dbReference type="Pfam" id="PF02018">
    <property type="entry name" value="CBM_4_9"/>
    <property type="match status" value="4"/>
</dbReference>
<evidence type="ECO:0000256" key="1">
    <source>
        <dbReference type="ARBA" id="ARBA00006865"/>
    </source>
</evidence>
<name>A0A3N1XTC5_9FIRM</name>
<reference evidence="5 6" key="1">
    <citation type="submission" date="2018-11" db="EMBL/GenBank/DDBJ databases">
        <title>Genomic Encyclopedia of Type Strains, Phase IV (KMG-IV): sequencing the most valuable type-strain genomes for metagenomic binning, comparative biology and taxonomic classification.</title>
        <authorList>
            <person name="Goeker M."/>
        </authorList>
    </citation>
    <scope>NUCLEOTIDE SEQUENCE [LARGE SCALE GENOMIC DNA]</scope>
    <source>
        <strain evidence="5 6">DSM 26537</strain>
    </source>
</reference>
<dbReference type="GO" id="GO:0004553">
    <property type="term" value="F:hydrolase activity, hydrolyzing O-glycosyl compounds"/>
    <property type="evidence" value="ECO:0007669"/>
    <property type="project" value="InterPro"/>
</dbReference>
<evidence type="ECO:0000313" key="5">
    <source>
        <dbReference type="EMBL" id="ROR28422.1"/>
    </source>
</evidence>
<dbReference type="SUPFAM" id="SSF49785">
    <property type="entry name" value="Galactose-binding domain-like"/>
    <property type="match status" value="5"/>
</dbReference>
<proteinExistence type="inferred from homology"/>
<keyword evidence="6" id="KW-1185">Reference proteome</keyword>
<comment type="caution">
    <text evidence="5">The sequence shown here is derived from an EMBL/GenBank/DDBJ whole genome shotgun (WGS) entry which is preliminary data.</text>
</comment>
<dbReference type="RefSeq" id="WP_123608934.1">
    <property type="nucleotide sequence ID" value="NZ_RJVG01000004.1"/>
</dbReference>
<dbReference type="SUPFAM" id="SSF49899">
    <property type="entry name" value="Concanavalin A-like lectins/glucanases"/>
    <property type="match status" value="1"/>
</dbReference>
<dbReference type="CDD" id="cd08023">
    <property type="entry name" value="GH16_laminarinase_like"/>
    <property type="match status" value="1"/>
</dbReference>
<keyword evidence="2" id="KW-0378">Hydrolase</keyword>
<sequence length="1712" mass="189587">MKKRNGKRILSGILVIALVFTMLLPDNLRIHALAAENGTNLLKNADFQDESDSLVEKADNNGWDVYAANWGGGPGAAVTPTVISPSGISLDIGNIGYLDWHVQLYQGGIHLEKGKNYKITFDIISDKARTIDIKLQNFVNDGYAPNLGQLRIDLERNKKVSGEFTTDSPIVETITTGKLVFLLGKIADTDAASNIMIDNVRLTEVVEDVEIPTEDSLQPPVLSEDISDNVFGNPIELTFTDNEDWRSKINNITVDGVSAIGSTGIENVTILPGKIILAQNLFVDDSDLPEKIFTIRVEANGYKQAVAKQTVTRLESDWNLTWNDEFSGIALDQTKWSYQLGVKANPDGPIYWGNNEKQYYTKENLSVQDGKLVIEAKNDGREGMPYTSSRIRTVTDDKTKLFTTKYGKVEAKMKLPKGQGFWPAFWMLPADETYGTWAASGELDIMEARGHEPGSVDGTIHYGSQWPNNTYSGGRYIFDEGTDIGDFHIYSIEWEPGEIRWYVDGELYSTKNRWSSRGAGEAENYTYPAPYDVDFYLLFNLAVGGNYVSNLEPTPEDFKTPVKMEVDYVRVYQKDSYNEDVTEPEAEKDTAKFESYMKDSDGSFVTDRNFDTVNMTAIKDGKLEDTSNGQTGEARFPLGRWFFATQSDFGASATLTKEVIGENTFAKVAISNGGNQTYSTQLIQYVSLAKGYTYEITFDAKADSPRTVIVKAAGNADAGFPTYSPSFEVPLTSELQHYSYKFTMSESSQDKARLELNMGIDTNGVTIGNVTVKQTEPDVLDEDAKKAPLENGNHIYNGTFDQGTKRMKFWHVDGAAANTSNRQMEIIPASEMVEEVKLYQKGIQLLQKDTYQLSFDGSAGRTGNITVKALSKDGGTIYGEKEYSLSTDNRSFSGEEAFIFTMPEGITDEEAQIVFCFGMDQRNVIIDNVKLIRTTNQNVDYTSVNLYPILNGDFSVGTIGWSGHQTNLSGENGILKAPGGLGVNVYDNMVMAENMLLSGGMTYILSFKAKASESKKIKFTIEDASYAPILEETDYSVDNEWITYSKEFKVNATKKYSLKFQIGAIGAFDFYLDDVVLEVKDAPLKKPAMIAGLSKNIKVGEDVVLHYYGTSEWESSKKEIYVDGNKVSPEFVKIGNGKLTVDSSIFTKSAVYEIYVKADGFAETNRIAQTIIPMDGNLLINGDFSEGLEPWQGWFKYNGDAGRNVGSVSVENNMAKVFHEWNEGQNWDLQFYQENIALEGGKTYILSFDSKATVERPIDIEIGVGVPLGKVNLGTNMEEYELTYTPDTDMMAKINFLLGNVTNGDLTTPGSNTESHSIYFDNIKLIEQNSTDPTDPTTPSNSGNSTPPGNIKIISSGKVDFVVDNKAREIKANILTGLKTISENNLLDITASIPVNELLNGFTLDYPMNLNISMNTDLILTEIRREDVKKINISIVLPGEIYQNKNFILSVLALDKRLLTEATTLGKDISVIIKNEKGEVQYSWDFTPEIIHKDKNSSINLLLESLLVTEDKDVLKLLNSAKEKDVSEGIVINVKNNGTLPWASTITIPVMKQLDLQQKKEVYLYRYNEKTKKLEELPTGILQIAKDGTVELPVIQGGKYVILAKKANSNIVTTLLAQVKVSAVKKTLSVKKSAHIKVTLPATITSVKKFTKKNSLATIEGKITYKSGNSSIVGVASNGKLAAKKSGKTIIYVTVQLKNGIKKTYKSTITVK</sequence>
<feature type="domain" description="GH16" evidence="4">
    <location>
        <begin position="316"/>
        <end position="577"/>
    </location>
</feature>
<dbReference type="Proteomes" id="UP000273083">
    <property type="component" value="Unassembled WGS sequence"/>
</dbReference>
<evidence type="ECO:0000256" key="3">
    <source>
        <dbReference type="SAM" id="MobiDB-lite"/>
    </source>
</evidence>
<evidence type="ECO:0000256" key="2">
    <source>
        <dbReference type="ARBA" id="ARBA00022801"/>
    </source>
</evidence>
<comment type="similarity">
    <text evidence="1">Belongs to the glycosyl hydrolase 16 family.</text>
</comment>
<dbReference type="InterPro" id="IPR011432">
    <property type="entry name" value="Shr-like_HID"/>
</dbReference>
<dbReference type="Pfam" id="PF00722">
    <property type="entry name" value="Glyco_hydro_16"/>
    <property type="match status" value="1"/>
</dbReference>
<dbReference type="InterPro" id="IPR013320">
    <property type="entry name" value="ConA-like_dom_sf"/>
</dbReference>
<dbReference type="InterPro" id="IPR050546">
    <property type="entry name" value="Glycosyl_Hydrlase_16"/>
</dbReference>
<protein>
    <submittedName>
        <fullName evidence="5">Uncharacterized protein DUF1533</fullName>
    </submittedName>
</protein>
<dbReference type="OrthoDB" id="9809583at2"/>
<evidence type="ECO:0000259" key="4">
    <source>
        <dbReference type="PROSITE" id="PS51762"/>
    </source>
</evidence>
<gene>
    <name evidence="5" type="ORF">EDD66_1042</name>
</gene>
<dbReference type="PROSITE" id="PS51762">
    <property type="entry name" value="GH16_2"/>
    <property type="match status" value="1"/>
</dbReference>
<accession>A0A3N1XTC5</accession>
<dbReference type="InterPro" id="IPR003305">
    <property type="entry name" value="CenC_carb-bd"/>
</dbReference>
<dbReference type="InterPro" id="IPR008964">
    <property type="entry name" value="Invasin/intimin_cell_adhesion"/>
</dbReference>
<dbReference type="Gene3D" id="2.60.120.260">
    <property type="entry name" value="Galactose-binding domain-like"/>
    <property type="match status" value="5"/>
</dbReference>
<dbReference type="SUPFAM" id="SSF49373">
    <property type="entry name" value="Invasin/intimin cell-adhesion fragments"/>
    <property type="match status" value="1"/>
</dbReference>
<evidence type="ECO:0000313" key="6">
    <source>
        <dbReference type="Proteomes" id="UP000273083"/>
    </source>
</evidence>
<dbReference type="EMBL" id="RJVG01000004">
    <property type="protein sequence ID" value="ROR28422.1"/>
    <property type="molecule type" value="Genomic_DNA"/>
</dbReference>
<dbReference type="PANTHER" id="PTHR10963">
    <property type="entry name" value="GLYCOSYL HYDROLASE-RELATED"/>
    <property type="match status" value="1"/>
</dbReference>
<dbReference type="PANTHER" id="PTHR10963:SF55">
    <property type="entry name" value="GLYCOSIDE HYDROLASE FAMILY 16 PROTEIN"/>
    <property type="match status" value="1"/>
</dbReference>
<dbReference type="InterPro" id="IPR008979">
    <property type="entry name" value="Galactose-bd-like_sf"/>
</dbReference>
<dbReference type="Gene3D" id="2.60.120.200">
    <property type="match status" value="1"/>
</dbReference>
<dbReference type="Pfam" id="PF07550">
    <property type="entry name" value="Shr-like_HID"/>
    <property type="match status" value="2"/>
</dbReference>
<feature type="region of interest" description="Disordered" evidence="3">
    <location>
        <begin position="1329"/>
        <end position="1350"/>
    </location>
</feature>